<dbReference type="SMART" id="SM00857">
    <property type="entry name" value="Resolvase"/>
    <property type="match status" value="1"/>
</dbReference>
<proteinExistence type="predicted"/>
<dbReference type="GO" id="GO:0006355">
    <property type="term" value="P:regulation of DNA-templated transcription"/>
    <property type="evidence" value="ECO:0007669"/>
    <property type="project" value="InterPro"/>
</dbReference>
<dbReference type="GO" id="GO:0003677">
    <property type="term" value="F:DNA binding"/>
    <property type="evidence" value="ECO:0007669"/>
    <property type="project" value="InterPro"/>
</dbReference>
<dbReference type="GO" id="GO:0000150">
    <property type="term" value="F:DNA strand exchange activity"/>
    <property type="evidence" value="ECO:0007669"/>
    <property type="project" value="InterPro"/>
</dbReference>
<comment type="caution">
    <text evidence="4">The sequence shown here is derived from an EMBL/GenBank/DDBJ whole genome shotgun (WGS) entry which is preliminary data.</text>
</comment>
<organism evidence="4 5">
    <name type="scientific">Venenivibrio stagnispumantis</name>
    <dbReference type="NCBI Taxonomy" id="407998"/>
    <lineage>
        <taxon>Bacteria</taxon>
        <taxon>Pseudomonadati</taxon>
        <taxon>Aquificota</taxon>
        <taxon>Aquificia</taxon>
        <taxon>Aquificales</taxon>
        <taxon>Hydrogenothermaceae</taxon>
        <taxon>Venenivibrio</taxon>
    </lineage>
</organism>
<dbReference type="SUPFAM" id="SSF46955">
    <property type="entry name" value="Putative DNA-binding domain"/>
    <property type="match status" value="1"/>
</dbReference>
<dbReference type="CDD" id="cd04762">
    <property type="entry name" value="HTH_MerR-trunc"/>
    <property type="match status" value="1"/>
</dbReference>
<dbReference type="InterPro" id="IPR041718">
    <property type="entry name" value="IS607_transposase-like"/>
</dbReference>
<dbReference type="InterPro" id="IPR041657">
    <property type="entry name" value="HTH_17"/>
</dbReference>
<dbReference type="PANTHER" id="PTHR36172:SF1">
    <property type="entry name" value="RESOLVASE-RELATED"/>
    <property type="match status" value="1"/>
</dbReference>
<name>A0AA45WQW1_9AQUI</name>
<dbReference type="Gene3D" id="3.40.50.1390">
    <property type="entry name" value="Resolvase, N-terminal catalytic domain"/>
    <property type="match status" value="1"/>
</dbReference>
<dbReference type="InterPro" id="IPR048046">
    <property type="entry name" value="Transpos_IS607"/>
</dbReference>
<dbReference type="InterPro" id="IPR036162">
    <property type="entry name" value="Resolvase-like_N_sf"/>
</dbReference>
<feature type="domain" description="Resolvase/invertase-type recombinase catalytic" evidence="3">
    <location>
        <begin position="57"/>
        <end position="198"/>
    </location>
</feature>
<evidence type="ECO:0000259" key="2">
    <source>
        <dbReference type="PROSITE" id="PS50937"/>
    </source>
</evidence>
<dbReference type="SUPFAM" id="SSF53041">
    <property type="entry name" value="Resolvase-like"/>
    <property type="match status" value="1"/>
</dbReference>
<dbReference type="EMBL" id="FXTX01000040">
    <property type="protein sequence ID" value="SMP25621.1"/>
    <property type="molecule type" value="Genomic_DNA"/>
</dbReference>
<dbReference type="PROSITE" id="PS51736">
    <property type="entry name" value="RECOMBINASES_3"/>
    <property type="match status" value="1"/>
</dbReference>
<dbReference type="NCBIfam" id="TIGR01764">
    <property type="entry name" value="excise"/>
    <property type="match status" value="1"/>
</dbReference>
<dbReference type="InterPro" id="IPR006119">
    <property type="entry name" value="Resolv_N"/>
</dbReference>
<keyword evidence="5" id="KW-1185">Reference proteome</keyword>
<sequence>MKKLLRIREASQILGVSVSTLRRWEKEGKLKPIRVGKERRYDYDKLMEFLGQASDNAVAIYGRVSSADQKKDLERQIEFLRKQVEGKYEKIYEIKDIASGIKEGRKGLLKLIELAKLKKIKAIYITYPDRLTRFGYQYFEEFFNALGVEVISVDGKDMKEPEKELVKDLIEILTSFAGRLYGLRANKIKKAIEELKNE</sequence>
<protein>
    <submittedName>
        <fullName evidence="4">DNA binding domain-containing protein, excisionase family</fullName>
    </submittedName>
</protein>
<dbReference type="Proteomes" id="UP001157947">
    <property type="component" value="Unassembled WGS sequence"/>
</dbReference>
<reference evidence="4" key="1">
    <citation type="submission" date="2017-05" db="EMBL/GenBank/DDBJ databases">
        <authorList>
            <person name="Varghese N."/>
            <person name="Submissions S."/>
        </authorList>
    </citation>
    <scope>NUCLEOTIDE SEQUENCE</scope>
    <source>
        <strain evidence="4">DSM 18763</strain>
    </source>
</reference>
<dbReference type="AlphaFoldDB" id="A0AA45WQW1"/>
<dbReference type="InterPro" id="IPR009061">
    <property type="entry name" value="DNA-bd_dom_put_sf"/>
</dbReference>
<feature type="domain" description="HTH merR-type" evidence="2">
    <location>
        <begin position="4"/>
        <end position="34"/>
    </location>
</feature>
<dbReference type="FunFam" id="3.40.50.1390:FF:000002">
    <property type="entry name" value="ORF1 in transposon ISC1904"/>
    <property type="match status" value="1"/>
</dbReference>
<dbReference type="InterPro" id="IPR051491">
    <property type="entry name" value="Recombinase/Transposase-rel"/>
</dbReference>
<dbReference type="RefSeq" id="WP_265133347.1">
    <property type="nucleotide sequence ID" value="NZ_FXTX01000040.1"/>
</dbReference>
<evidence type="ECO:0000256" key="1">
    <source>
        <dbReference type="SAM" id="Coils"/>
    </source>
</evidence>
<dbReference type="InterPro" id="IPR000551">
    <property type="entry name" value="MerR-type_HTH_dom"/>
</dbReference>
<evidence type="ECO:0000313" key="5">
    <source>
        <dbReference type="Proteomes" id="UP001157947"/>
    </source>
</evidence>
<accession>A0AA45WQW1</accession>
<dbReference type="PROSITE" id="PS50937">
    <property type="entry name" value="HTH_MERR_2"/>
    <property type="match status" value="1"/>
</dbReference>
<feature type="coiled-coil region" evidence="1">
    <location>
        <begin position="63"/>
        <end position="90"/>
    </location>
</feature>
<dbReference type="Pfam" id="PF12728">
    <property type="entry name" value="HTH_17"/>
    <property type="match status" value="1"/>
</dbReference>
<evidence type="ECO:0000259" key="3">
    <source>
        <dbReference type="PROSITE" id="PS51736"/>
    </source>
</evidence>
<dbReference type="CDD" id="cd03769">
    <property type="entry name" value="SR_IS607_transposase_like"/>
    <property type="match status" value="1"/>
</dbReference>
<evidence type="ECO:0000313" key="4">
    <source>
        <dbReference type="EMBL" id="SMP25621.1"/>
    </source>
</evidence>
<gene>
    <name evidence="4" type="ORF">SAMN06264868_1402</name>
</gene>
<dbReference type="Gene3D" id="1.10.1660.10">
    <property type="match status" value="1"/>
</dbReference>
<dbReference type="Gene3D" id="1.10.287.2170">
    <property type="match status" value="1"/>
</dbReference>
<dbReference type="InterPro" id="IPR010093">
    <property type="entry name" value="SinI_DNA-bd"/>
</dbReference>
<keyword evidence="1" id="KW-0175">Coiled coil</keyword>
<dbReference type="Pfam" id="PF00239">
    <property type="entry name" value="Resolvase"/>
    <property type="match status" value="1"/>
</dbReference>
<dbReference type="NCBIfam" id="NF033518">
    <property type="entry name" value="transpos_IS607"/>
    <property type="match status" value="1"/>
</dbReference>
<dbReference type="PANTHER" id="PTHR36172">
    <property type="match status" value="1"/>
</dbReference>